<proteinExistence type="predicted"/>
<gene>
    <name evidence="2" type="ORF">METZ01_LOCUS309946</name>
</gene>
<dbReference type="EMBL" id="UINC01098516">
    <property type="protein sequence ID" value="SVC57092.1"/>
    <property type="molecule type" value="Genomic_DNA"/>
</dbReference>
<organism evidence="2">
    <name type="scientific">marine metagenome</name>
    <dbReference type="NCBI Taxonomy" id="408172"/>
    <lineage>
        <taxon>unclassified sequences</taxon>
        <taxon>metagenomes</taxon>
        <taxon>ecological metagenomes</taxon>
    </lineage>
</organism>
<evidence type="ECO:0000313" key="2">
    <source>
        <dbReference type="EMBL" id="SVC57092.1"/>
    </source>
</evidence>
<accession>A0A382NBG7</accession>
<dbReference type="AlphaFoldDB" id="A0A382NBG7"/>
<sequence length="53" mass="6201">MTITIADWISIGQTIGVPSIVCAAAFFFIYKKEIWSQRERKEYMTREVDADDR</sequence>
<keyword evidence="1" id="KW-0472">Membrane</keyword>
<feature type="non-terminal residue" evidence="2">
    <location>
        <position position="53"/>
    </location>
</feature>
<protein>
    <submittedName>
        <fullName evidence="2">Uncharacterized protein</fullName>
    </submittedName>
</protein>
<keyword evidence="1" id="KW-1133">Transmembrane helix</keyword>
<evidence type="ECO:0000256" key="1">
    <source>
        <dbReference type="SAM" id="Phobius"/>
    </source>
</evidence>
<reference evidence="2" key="1">
    <citation type="submission" date="2018-05" db="EMBL/GenBank/DDBJ databases">
        <authorList>
            <person name="Lanie J.A."/>
            <person name="Ng W.-L."/>
            <person name="Kazmierczak K.M."/>
            <person name="Andrzejewski T.M."/>
            <person name="Davidsen T.M."/>
            <person name="Wayne K.J."/>
            <person name="Tettelin H."/>
            <person name="Glass J.I."/>
            <person name="Rusch D."/>
            <person name="Podicherti R."/>
            <person name="Tsui H.-C.T."/>
            <person name="Winkler M.E."/>
        </authorList>
    </citation>
    <scope>NUCLEOTIDE SEQUENCE</scope>
</reference>
<feature type="transmembrane region" description="Helical" evidence="1">
    <location>
        <begin position="6"/>
        <end position="30"/>
    </location>
</feature>
<name>A0A382NBG7_9ZZZZ</name>
<keyword evidence="1" id="KW-0812">Transmembrane</keyword>